<evidence type="ECO:0000313" key="4">
    <source>
        <dbReference type="Proteomes" id="UP000034455"/>
    </source>
</evidence>
<dbReference type="RefSeq" id="WP_019469842.1">
    <property type="nucleotide sequence ID" value="NZ_BKAS01000002.1"/>
</dbReference>
<organism evidence="3 4">
    <name type="scientific">Staphylococcus cohnii subsp. cohnii</name>
    <dbReference type="NCBI Taxonomy" id="74704"/>
    <lineage>
        <taxon>Bacteria</taxon>
        <taxon>Bacillati</taxon>
        <taxon>Bacillota</taxon>
        <taxon>Bacilli</taxon>
        <taxon>Bacillales</taxon>
        <taxon>Staphylococcaceae</taxon>
        <taxon>Staphylococcus</taxon>
        <taxon>Staphylococcus cohnii species complex</taxon>
    </lineage>
</organism>
<evidence type="ECO:0000256" key="2">
    <source>
        <dbReference type="SAM" id="SignalP"/>
    </source>
</evidence>
<dbReference type="GO" id="GO:0016052">
    <property type="term" value="P:carbohydrate catabolic process"/>
    <property type="evidence" value="ECO:0007669"/>
    <property type="project" value="TreeGrafter"/>
</dbReference>
<feature type="signal peptide" evidence="2">
    <location>
        <begin position="1"/>
        <end position="27"/>
    </location>
</feature>
<reference evidence="3 4" key="1">
    <citation type="submission" date="2015-03" db="EMBL/GenBank/DDBJ databases">
        <title>Genome Assembly of Staphylococcus cohnii subsp. cohnii strain G22B2.</title>
        <authorList>
            <person name="Nair G."/>
            <person name="Kaur G."/>
            <person name="Khatri I."/>
            <person name="Singh N.K."/>
            <person name="Sathyabama S."/>
            <person name="Maurya S.K."/>
            <person name="Subramanian S."/>
            <person name="Agrewala J.N."/>
            <person name="Mayilraj S."/>
        </authorList>
    </citation>
    <scope>NUCLEOTIDE SEQUENCE [LARGE SCALE GENOMIC DNA]</scope>
    <source>
        <strain evidence="3 4">G22B2</strain>
    </source>
</reference>
<sequence>MTSVIKKGLLSMSVLFATTITFNTVHAAENTANQKGTMGYGYQKYIEKHPEEKNNETQESAFRSNASTTASGERVLDISEWQGKLSAQQVKDLKANYDFIIIRAQYGSEKVDAALEHNSNLLDKYNLDFGVYSYSMYENPDDARYEAQTLYNRAPKASFYINDFEENTVTSGTADESTTAWYDKMRSLAGNKKILFYSYENFMKEHASESVGQYDGYWLANYNQEQPTQEHVLWQYTDSYASPELNQNVDANYTGPGVDTSWFTS</sequence>
<proteinExistence type="inferred from homology"/>
<dbReference type="Gene3D" id="3.20.20.80">
    <property type="entry name" value="Glycosidases"/>
    <property type="match status" value="1"/>
</dbReference>
<dbReference type="GeneID" id="58098672"/>
<dbReference type="SUPFAM" id="SSF51445">
    <property type="entry name" value="(Trans)glycosidases"/>
    <property type="match status" value="1"/>
</dbReference>
<dbReference type="InterPro" id="IPR002053">
    <property type="entry name" value="Glyco_hydro_25"/>
</dbReference>
<gene>
    <name evidence="3" type="ORF">UF66_0324</name>
</gene>
<evidence type="ECO:0000313" key="3">
    <source>
        <dbReference type="EMBL" id="KKI63835.1"/>
    </source>
</evidence>
<keyword evidence="3" id="KW-0378">Hydrolase</keyword>
<dbReference type="EMBL" id="LAKJ01000012">
    <property type="protein sequence ID" value="KKI63835.1"/>
    <property type="molecule type" value="Genomic_DNA"/>
</dbReference>
<dbReference type="PATRIC" id="fig|74704.6.peg.333"/>
<protein>
    <submittedName>
        <fullName evidence="3">Phage lysin, glycosyl hydrolase, family 25</fullName>
    </submittedName>
</protein>
<feature type="chain" id="PRO_5030011038" evidence="2">
    <location>
        <begin position="28"/>
        <end position="265"/>
    </location>
</feature>
<dbReference type="InterPro" id="IPR017853">
    <property type="entry name" value="GH"/>
</dbReference>
<keyword evidence="2" id="KW-0732">Signal</keyword>
<dbReference type="GO" id="GO:0003796">
    <property type="term" value="F:lysozyme activity"/>
    <property type="evidence" value="ECO:0007669"/>
    <property type="project" value="InterPro"/>
</dbReference>
<dbReference type="PANTHER" id="PTHR34135">
    <property type="entry name" value="LYSOZYME"/>
    <property type="match status" value="1"/>
</dbReference>
<comment type="similarity">
    <text evidence="1">Belongs to the glycosyl hydrolase 25 family.</text>
</comment>
<dbReference type="PROSITE" id="PS51904">
    <property type="entry name" value="GLYCOSYL_HYDROL_F25_2"/>
    <property type="match status" value="1"/>
</dbReference>
<name>A0A0M2P0S5_STACC</name>
<dbReference type="Pfam" id="PF01183">
    <property type="entry name" value="Glyco_hydro_25"/>
    <property type="match status" value="1"/>
</dbReference>
<dbReference type="AlphaFoldDB" id="A0A0M2P0S5"/>
<accession>A0A0M2P0S5</accession>
<comment type="caution">
    <text evidence="3">The sequence shown here is derived from an EMBL/GenBank/DDBJ whole genome shotgun (WGS) entry which is preliminary data.</text>
</comment>
<evidence type="ECO:0000256" key="1">
    <source>
        <dbReference type="ARBA" id="ARBA00010646"/>
    </source>
</evidence>
<dbReference type="PANTHER" id="PTHR34135:SF1">
    <property type="entry name" value="GLYCOSYL HYDROLASE FAMILY 25"/>
    <property type="match status" value="1"/>
</dbReference>
<dbReference type="GO" id="GO:0009253">
    <property type="term" value="P:peptidoglycan catabolic process"/>
    <property type="evidence" value="ECO:0007669"/>
    <property type="project" value="InterPro"/>
</dbReference>
<dbReference type="GO" id="GO:0016998">
    <property type="term" value="P:cell wall macromolecule catabolic process"/>
    <property type="evidence" value="ECO:0007669"/>
    <property type="project" value="InterPro"/>
</dbReference>
<dbReference type="Proteomes" id="UP000034455">
    <property type="component" value="Unassembled WGS sequence"/>
</dbReference>